<name>A0A4R6S9Z3_LABRH</name>
<comment type="caution">
    <text evidence="2">The sequence shown here is derived from an EMBL/GenBank/DDBJ whole genome shotgun (WGS) entry which is preliminary data.</text>
</comment>
<sequence length="459" mass="50440">MTEVLEQRLSLSVTAARTITTTTKTVPQMQGISSRWLLRMLPWEEVAGGAYRVNRRLNYTVGDGRITFVNEGAQIRVIPQELREISLLRDFEDDEALTALAGRFSQQEFQPGDVLVTEGAPADQLFLIAHGKVDKIGTGEYGDPVSLGGMADGDHFGQQALTGHAELWPFTVRATTPCTVLVLRGRQLQELNGQGDPLRAHIAAALARPSKPSNKHGEAAIELAAGHEGEVDLPGTFVDYDTAPREYELSVAQTVLRVHTRVADLYNHPMNQVDQQLRLTIEALRERQEHELVNNADFGLLHNADLKHRIQSRGGPPTPADLDDLLARRRKTKFFLAHPRTIAAIGRECTARGVYPEPVVVQGKRVQAWRGVPILPCDKIPISDRGTSSIIAMRTGAKDAGVIGLHKTGIPDEYQPGLSVRFMGIDEKAIMSYLVSAYYSAAVLVPDALGVLENVEIHR</sequence>
<evidence type="ECO:0000313" key="2">
    <source>
        <dbReference type="EMBL" id="TDP96631.1"/>
    </source>
</evidence>
<dbReference type="InterPro" id="IPR018488">
    <property type="entry name" value="cNMP-bd_CS"/>
</dbReference>
<proteinExistence type="predicted"/>
<dbReference type="InterPro" id="IPR045641">
    <property type="entry name" value="SrpI-like"/>
</dbReference>
<dbReference type="Pfam" id="PF00027">
    <property type="entry name" value="cNMP_binding"/>
    <property type="match status" value="1"/>
</dbReference>
<dbReference type="PANTHER" id="PTHR24567:SF74">
    <property type="entry name" value="HTH-TYPE TRANSCRIPTIONAL REGULATOR ARCR"/>
    <property type="match status" value="1"/>
</dbReference>
<dbReference type="CDD" id="cd00038">
    <property type="entry name" value="CAP_ED"/>
    <property type="match status" value="1"/>
</dbReference>
<dbReference type="GO" id="GO:0005829">
    <property type="term" value="C:cytosol"/>
    <property type="evidence" value="ECO:0007669"/>
    <property type="project" value="TreeGrafter"/>
</dbReference>
<keyword evidence="3" id="KW-1185">Reference proteome</keyword>
<dbReference type="RefSeq" id="WP_243754267.1">
    <property type="nucleotide sequence ID" value="NZ_SNXZ01000004.1"/>
</dbReference>
<evidence type="ECO:0000313" key="3">
    <source>
        <dbReference type="Proteomes" id="UP000295444"/>
    </source>
</evidence>
<evidence type="ECO:0000259" key="1">
    <source>
        <dbReference type="PROSITE" id="PS50042"/>
    </source>
</evidence>
<gene>
    <name evidence="2" type="ORF">EV186_104619</name>
</gene>
<dbReference type="AlphaFoldDB" id="A0A4R6S9Z3"/>
<reference evidence="2 3" key="1">
    <citation type="submission" date="2019-03" db="EMBL/GenBank/DDBJ databases">
        <title>Genomic Encyclopedia of Type Strains, Phase IV (KMG-IV): sequencing the most valuable type-strain genomes for metagenomic binning, comparative biology and taxonomic classification.</title>
        <authorList>
            <person name="Goeker M."/>
        </authorList>
    </citation>
    <scope>NUCLEOTIDE SEQUENCE [LARGE SCALE GENOMIC DNA]</scope>
    <source>
        <strain evidence="2 3">DSM 45361</strain>
    </source>
</reference>
<dbReference type="Pfam" id="PF19307">
    <property type="entry name" value="SrpI-like"/>
    <property type="match status" value="1"/>
</dbReference>
<dbReference type="InterPro" id="IPR018490">
    <property type="entry name" value="cNMP-bd_dom_sf"/>
</dbReference>
<dbReference type="PROSITE" id="PS50042">
    <property type="entry name" value="CNMP_BINDING_3"/>
    <property type="match status" value="1"/>
</dbReference>
<dbReference type="GO" id="GO:0003700">
    <property type="term" value="F:DNA-binding transcription factor activity"/>
    <property type="evidence" value="ECO:0007669"/>
    <property type="project" value="TreeGrafter"/>
</dbReference>
<dbReference type="PANTHER" id="PTHR24567">
    <property type="entry name" value="CRP FAMILY TRANSCRIPTIONAL REGULATORY PROTEIN"/>
    <property type="match status" value="1"/>
</dbReference>
<dbReference type="SMART" id="SM00100">
    <property type="entry name" value="cNMP"/>
    <property type="match status" value="1"/>
</dbReference>
<dbReference type="SUPFAM" id="SSF51206">
    <property type="entry name" value="cAMP-binding domain-like"/>
    <property type="match status" value="1"/>
</dbReference>
<dbReference type="EMBL" id="SNXZ01000004">
    <property type="protein sequence ID" value="TDP96631.1"/>
    <property type="molecule type" value="Genomic_DNA"/>
</dbReference>
<dbReference type="NCBIfam" id="NF041163">
    <property type="entry name" value="encap_f2b"/>
    <property type="match status" value="1"/>
</dbReference>
<organism evidence="2 3">
    <name type="scientific">Labedaea rhizosphaerae</name>
    <dbReference type="NCBI Taxonomy" id="598644"/>
    <lineage>
        <taxon>Bacteria</taxon>
        <taxon>Bacillati</taxon>
        <taxon>Actinomycetota</taxon>
        <taxon>Actinomycetes</taxon>
        <taxon>Pseudonocardiales</taxon>
        <taxon>Pseudonocardiaceae</taxon>
        <taxon>Labedaea</taxon>
    </lineage>
</organism>
<dbReference type="Gene3D" id="2.60.120.10">
    <property type="entry name" value="Jelly Rolls"/>
    <property type="match status" value="1"/>
</dbReference>
<protein>
    <submittedName>
        <fullName evidence="2">Cyclic nucleotide-binding protein</fullName>
    </submittedName>
</protein>
<dbReference type="InterPro" id="IPR000595">
    <property type="entry name" value="cNMP-bd_dom"/>
</dbReference>
<dbReference type="InterPro" id="IPR050397">
    <property type="entry name" value="Env_Response_Regulators"/>
</dbReference>
<accession>A0A4R6S9Z3</accession>
<feature type="domain" description="Cyclic nucleotide-binding" evidence="1">
    <location>
        <begin position="88"/>
        <end position="191"/>
    </location>
</feature>
<dbReference type="InterPro" id="IPR049817">
    <property type="entry name" value="Encap_f2b"/>
</dbReference>
<dbReference type="PROSITE" id="PS00888">
    <property type="entry name" value="CNMP_BINDING_1"/>
    <property type="match status" value="1"/>
</dbReference>
<dbReference type="InterPro" id="IPR014710">
    <property type="entry name" value="RmlC-like_jellyroll"/>
</dbReference>
<dbReference type="Proteomes" id="UP000295444">
    <property type="component" value="Unassembled WGS sequence"/>
</dbReference>